<dbReference type="Pfam" id="PF13579">
    <property type="entry name" value="Glyco_trans_4_4"/>
    <property type="match status" value="1"/>
</dbReference>
<organism evidence="4 5">
    <name type="scientific">Kutzneria viridogrisea</name>
    <dbReference type="NCBI Taxonomy" id="47990"/>
    <lineage>
        <taxon>Bacteria</taxon>
        <taxon>Bacillati</taxon>
        <taxon>Actinomycetota</taxon>
        <taxon>Actinomycetes</taxon>
        <taxon>Pseudonocardiales</taxon>
        <taxon>Pseudonocardiaceae</taxon>
        <taxon>Kutzneria</taxon>
    </lineage>
</organism>
<keyword evidence="2" id="KW-0808">Transferase</keyword>
<evidence type="ECO:0000313" key="4">
    <source>
        <dbReference type="EMBL" id="MBA8931740.1"/>
    </source>
</evidence>
<comment type="caution">
    <text evidence="4">The sequence shown here is derived from an EMBL/GenBank/DDBJ whole genome shotgun (WGS) entry which is preliminary data.</text>
</comment>
<sequence length="380" mass="40126">MSAEVCVVTAYPPGRKELGGGGWVDRRLLAALEASGTSVDLVTVTGPEGRWTENGYSGSSAGSVPLEMRADKLGLARVAAGMLYSAEPYLARKFTVFGGWRQAVELLRARAVGKPVLTSGWPALLLADAAGVPVAAHIAHNVESVIAEEHSPGPLRLLGERVRLRRAERRLLGVPRAVFALSRTDAAELRTWGLPAQALPLPLLPKQVDATERPNTVGFIGKASWPPNASALQALLGPVHEALSAREVPVGYVLAGRGTEEFTGHQRVVSSGWVQDEAEFYTRVGLVVVPRFGASTGISVKMIEAAEHGVPAVVSRALAEAVDPEGPWITADDPLGIAEAIAKWSQVRDCADVRAWVGAQDLAVSGDTLNRALAFPASAQ</sequence>
<keyword evidence="1" id="KW-0328">Glycosyltransferase</keyword>
<dbReference type="EMBL" id="JACJID010000009">
    <property type="protein sequence ID" value="MBA8931740.1"/>
    <property type="molecule type" value="Genomic_DNA"/>
</dbReference>
<dbReference type="RefSeq" id="WP_182840451.1">
    <property type="nucleotide sequence ID" value="NZ_BAAABQ010000089.1"/>
</dbReference>
<feature type="domain" description="Glycosyltransferase subfamily 4-like N-terminal" evidence="3">
    <location>
        <begin position="19"/>
        <end position="197"/>
    </location>
</feature>
<evidence type="ECO:0000313" key="5">
    <source>
        <dbReference type="Proteomes" id="UP000517916"/>
    </source>
</evidence>
<accession>A0ABR6BYG8</accession>
<reference evidence="4 5" key="1">
    <citation type="submission" date="2020-08" db="EMBL/GenBank/DDBJ databases">
        <title>Genomic Encyclopedia of Archaeal and Bacterial Type Strains, Phase II (KMG-II): from individual species to whole genera.</title>
        <authorList>
            <person name="Goeker M."/>
        </authorList>
    </citation>
    <scope>NUCLEOTIDE SEQUENCE [LARGE SCALE GENOMIC DNA]</scope>
    <source>
        <strain evidence="4 5">DSM 43850</strain>
    </source>
</reference>
<dbReference type="Gene3D" id="3.40.50.2000">
    <property type="entry name" value="Glycogen Phosphorylase B"/>
    <property type="match status" value="2"/>
</dbReference>
<name>A0ABR6BYG8_9PSEU</name>
<dbReference type="SUPFAM" id="SSF53756">
    <property type="entry name" value="UDP-Glycosyltransferase/glycogen phosphorylase"/>
    <property type="match status" value="1"/>
</dbReference>
<gene>
    <name evidence="4" type="ORF">BC739_008992</name>
</gene>
<evidence type="ECO:0000256" key="1">
    <source>
        <dbReference type="ARBA" id="ARBA00022676"/>
    </source>
</evidence>
<proteinExistence type="predicted"/>
<dbReference type="Proteomes" id="UP000517916">
    <property type="component" value="Unassembled WGS sequence"/>
</dbReference>
<keyword evidence="5" id="KW-1185">Reference proteome</keyword>
<evidence type="ECO:0000259" key="3">
    <source>
        <dbReference type="Pfam" id="PF13579"/>
    </source>
</evidence>
<dbReference type="Pfam" id="PF13692">
    <property type="entry name" value="Glyco_trans_1_4"/>
    <property type="match status" value="1"/>
</dbReference>
<protein>
    <submittedName>
        <fullName evidence="4">Glycosyltransferase involved in cell wall biosynthesis</fullName>
    </submittedName>
</protein>
<dbReference type="InterPro" id="IPR028098">
    <property type="entry name" value="Glyco_trans_4-like_N"/>
</dbReference>
<evidence type="ECO:0000256" key="2">
    <source>
        <dbReference type="ARBA" id="ARBA00022679"/>
    </source>
</evidence>